<dbReference type="Pfam" id="PF13830">
    <property type="entry name" value="DUF4192"/>
    <property type="match status" value="1"/>
</dbReference>
<protein>
    <submittedName>
        <fullName evidence="2">Uncharacterized protein DUF4192</fullName>
    </submittedName>
</protein>
<gene>
    <name evidence="2" type="ORF">DFR76_10798</name>
</gene>
<dbReference type="AlphaFoldDB" id="A0A370I1V9"/>
<dbReference type="STRING" id="1210086.GCA_001613105_02477"/>
<evidence type="ECO:0000313" key="2">
    <source>
        <dbReference type="EMBL" id="RDI64723.1"/>
    </source>
</evidence>
<proteinExistence type="predicted"/>
<dbReference type="EMBL" id="QQBC01000007">
    <property type="protein sequence ID" value="RDI64723.1"/>
    <property type="molecule type" value="Genomic_DNA"/>
</dbReference>
<keyword evidence="3" id="KW-1185">Reference proteome</keyword>
<sequence>MTTPAEPVPGDNGSAEAARDATRPPLCRSPKYRAGQPRPRPEPRGESDEPLWPDPALRVDDSREFIAAVPALLGFVPERSMVVCMLREVSQRPDSLRVGTVARHDLDVIGCGAWARLAGQLGALCVQEKVVAVLILIVDDRAGAPRADRPGPRCARHRELTRMLCAALEAEDVIVGDVCAVREIAGDQPWWSLLDPDAHGLQAHPADSPITLAHVLDGRPIRTSRDELIAVVAPDPHAAAELESVLEQAESRARQRYYRAVSQREPAAYSRAALEMVLWSVATVDSGDPLEPCELADLAVALRDTTVRDALFALGDTDCAAAAETVWTLLCRATVGADRADAATLLGYSAYLRGDGPLAGVALTAALDIEPDHGIAALLETALRTGMPPREVRKLARSGRDKAAAVGVDLGEGTDRSDR</sequence>
<dbReference type="Proteomes" id="UP000254869">
    <property type="component" value="Unassembled WGS sequence"/>
</dbReference>
<comment type="caution">
    <text evidence="2">The sequence shown here is derived from an EMBL/GenBank/DDBJ whole genome shotgun (WGS) entry which is preliminary data.</text>
</comment>
<accession>A0A370I1V9</accession>
<feature type="region of interest" description="Disordered" evidence="1">
    <location>
        <begin position="1"/>
        <end position="56"/>
    </location>
</feature>
<dbReference type="RefSeq" id="WP_082875781.1">
    <property type="nucleotide sequence ID" value="NZ_QQBC01000007.1"/>
</dbReference>
<dbReference type="InterPro" id="IPR025447">
    <property type="entry name" value="DUF4192"/>
</dbReference>
<evidence type="ECO:0000313" key="3">
    <source>
        <dbReference type="Proteomes" id="UP000254869"/>
    </source>
</evidence>
<organism evidence="2 3">
    <name type="scientific">Nocardia pseudobrasiliensis</name>
    <dbReference type="NCBI Taxonomy" id="45979"/>
    <lineage>
        <taxon>Bacteria</taxon>
        <taxon>Bacillati</taxon>
        <taxon>Actinomycetota</taxon>
        <taxon>Actinomycetes</taxon>
        <taxon>Mycobacteriales</taxon>
        <taxon>Nocardiaceae</taxon>
        <taxon>Nocardia</taxon>
    </lineage>
</organism>
<reference evidence="2 3" key="1">
    <citation type="submission" date="2018-07" db="EMBL/GenBank/DDBJ databases">
        <title>Genomic Encyclopedia of Type Strains, Phase IV (KMG-IV): sequencing the most valuable type-strain genomes for metagenomic binning, comparative biology and taxonomic classification.</title>
        <authorList>
            <person name="Goeker M."/>
        </authorList>
    </citation>
    <scope>NUCLEOTIDE SEQUENCE [LARGE SCALE GENOMIC DNA]</scope>
    <source>
        <strain evidence="2 3">DSM 44290</strain>
    </source>
</reference>
<feature type="region of interest" description="Disordered" evidence="1">
    <location>
        <begin position="395"/>
        <end position="419"/>
    </location>
</feature>
<name>A0A370I1V9_9NOCA</name>
<evidence type="ECO:0000256" key="1">
    <source>
        <dbReference type="SAM" id="MobiDB-lite"/>
    </source>
</evidence>